<dbReference type="InterPro" id="IPR002478">
    <property type="entry name" value="PUA"/>
</dbReference>
<evidence type="ECO:0000256" key="6">
    <source>
        <dbReference type="ARBA" id="ARBA00022691"/>
    </source>
</evidence>
<evidence type="ECO:0000256" key="8">
    <source>
        <dbReference type="ARBA" id="ARBA00038091"/>
    </source>
</evidence>
<evidence type="ECO:0000313" key="11">
    <source>
        <dbReference type="Proteomes" id="UP000230859"/>
    </source>
</evidence>
<keyword evidence="6" id="KW-0949">S-adenosyl-L-methionine</keyword>
<comment type="similarity">
    <text evidence="8">Belongs to the methyltransferase superfamily. RlmI family.</text>
</comment>
<dbReference type="PROSITE" id="PS50890">
    <property type="entry name" value="PUA"/>
    <property type="match status" value="1"/>
</dbReference>
<evidence type="ECO:0000256" key="1">
    <source>
        <dbReference type="ARBA" id="ARBA00004496"/>
    </source>
</evidence>
<protein>
    <recommendedName>
        <fullName evidence="9">PUA domain-containing protein</fullName>
    </recommendedName>
</protein>
<sequence>MSALRTQSARVILKAGKDKPVKSFHPWVFSGAISEVDDFHQAGDLVRVCASDQSFLGIGYLNPQSQIAVRMLTFIDEPIDDAFWVRRLKAALLLRQNFISSSTNAYRWVNAEGDGLPGLMIDRYGDYAVVQFQTLGIEKCRDQILNALSNCVQVKGVYERNDLTTREREGMEKRKGVLRGEEPPDCLTIQENGIAFDVDLKTGQKTGFFLDQRENRALVGAIAKGKQVLNCFAYSGGFSVYAAKGGAHAVTSVEISEKAADWCRVNFEKQGLSRLCQHEVIVQDAFDYLRESKQPFDFIILDPPAFCKHKNQIQEAAKGYKDINLHAFKRLNPNGLLFTSSCSSFITADLFQKIVFGAAKDAKREVQIIKATHHAIDHPISIYHPEGEYLKSLLCRVI</sequence>
<dbReference type="Gene3D" id="3.30.750.80">
    <property type="entry name" value="RNA methyltransferase domain (HRMD) like"/>
    <property type="match status" value="1"/>
</dbReference>
<dbReference type="InterPro" id="IPR019614">
    <property type="entry name" value="SAM-dep_methyl-trfase"/>
</dbReference>
<name>A0A2H0LS04_9BACT</name>
<dbReference type="PANTHER" id="PTHR42873">
    <property type="entry name" value="RIBOSOMAL RNA LARGE SUBUNIT METHYLTRANSFERASE"/>
    <property type="match status" value="1"/>
</dbReference>
<dbReference type="Gene3D" id="3.40.50.150">
    <property type="entry name" value="Vaccinia Virus protein VP39"/>
    <property type="match status" value="1"/>
</dbReference>
<dbReference type="GO" id="GO:0005737">
    <property type="term" value="C:cytoplasm"/>
    <property type="evidence" value="ECO:0007669"/>
    <property type="project" value="UniProtKB-SubCell"/>
</dbReference>
<evidence type="ECO:0000259" key="9">
    <source>
        <dbReference type="SMART" id="SM00359"/>
    </source>
</evidence>
<keyword evidence="3" id="KW-0698">rRNA processing</keyword>
<dbReference type="EMBL" id="PCVY01000043">
    <property type="protein sequence ID" value="PIQ86454.1"/>
    <property type="molecule type" value="Genomic_DNA"/>
</dbReference>
<dbReference type="SMART" id="SM00359">
    <property type="entry name" value="PUA"/>
    <property type="match status" value="1"/>
</dbReference>
<comment type="subcellular location">
    <subcellularLocation>
        <location evidence="1">Cytoplasm</location>
    </subcellularLocation>
</comment>
<dbReference type="InterPro" id="IPR036974">
    <property type="entry name" value="PUA_sf"/>
</dbReference>
<dbReference type="GO" id="GO:0003723">
    <property type="term" value="F:RNA binding"/>
    <property type="evidence" value="ECO:0007669"/>
    <property type="project" value="UniProtKB-KW"/>
</dbReference>
<reference evidence="10 11" key="1">
    <citation type="submission" date="2017-09" db="EMBL/GenBank/DDBJ databases">
        <title>Depth-based differentiation of microbial function through sediment-hosted aquifers and enrichment of novel symbionts in the deep terrestrial subsurface.</title>
        <authorList>
            <person name="Probst A.J."/>
            <person name="Ladd B."/>
            <person name="Jarett J.K."/>
            <person name="Geller-Mcgrath D.E."/>
            <person name="Sieber C.M."/>
            <person name="Emerson J.B."/>
            <person name="Anantharaman K."/>
            <person name="Thomas B.C."/>
            <person name="Malmstrom R."/>
            <person name="Stieglmeier M."/>
            <person name="Klingl A."/>
            <person name="Woyke T."/>
            <person name="Ryan C.M."/>
            <person name="Banfield J.F."/>
        </authorList>
    </citation>
    <scope>NUCLEOTIDE SEQUENCE [LARGE SCALE GENOMIC DNA]</scope>
    <source>
        <strain evidence="10">CG11_big_fil_rev_8_21_14_0_20_45_26</strain>
    </source>
</reference>
<dbReference type="CDD" id="cd21153">
    <property type="entry name" value="PUA_RlmI"/>
    <property type="match status" value="1"/>
</dbReference>
<dbReference type="Proteomes" id="UP000230859">
    <property type="component" value="Unassembled WGS sequence"/>
</dbReference>
<dbReference type="GO" id="GO:0008168">
    <property type="term" value="F:methyltransferase activity"/>
    <property type="evidence" value="ECO:0007669"/>
    <property type="project" value="UniProtKB-KW"/>
</dbReference>
<proteinExistence type="inferred from homology"/>
<dbReference type="PANTHER" id="PTHR42873:SF1">
    <property type="entry name" value="S-ADENOSYLMETHIONINE-DEPENDENT METHYLTRANSFERASE DOMAIN-CONTAINING PROTEIN"/>
    <property type="match status" value="1"/>
</dbReference>
<dbReference type="GO" id="GO:0032259">
    <property type="term" value="P:methylation"/>
    <property type="evidence" value="ECO:0007669"/>
    <property type="project" value="UniProtKB-KW"/>
</dbReference>
<dbReference type="AlphaFoldDB" id="A0A2H0LS04"/>
<evidence type="ECO:0000256" key="3">
    <source>
        <dbReference type="ARBA" id="ARBA00022552"/>
    </source>
</evidence>
<dbReference type="Gene3D" id="2.30.130.10">
    <property type="entry name" value="PUA domain"/>
    <property type="match status" value="1"/>
</dbReference>
<evidence type="ECO:0000256" key="2">
    <source>
        <dbReference type="ARBA" id="ARBA00022490"/>
    </source>
</evidence>
<evidence type="ECO:0000256" key="5">
    <source>
        <dbReference type="ARBA" id="ARBA00022679"/>
    </source>
</evidence>
<dbReference type="Pfam" id="PF10672">
    <property type="entry name" value="Methyltrans_SAM"/>
    <property type="match status" value="1"/>
</dbReference>
<accession>A0A2H0LS04</accession>
<organism evidence="10 11">
    <name type="scientific">Candidatus Abzuiibacterium crystallinum</name>
    <dbReference type="NCBI Taxonomy" id="1974748"/>
    <lineage>
        <taxon>Bacteria</taxon>
        <taxon>Pseudomonadati</taxon>
        <taxon>Candidatus Omnitrophota</taxon>
        <taxon>Candidatus Abzuiibacterium</taxon>
    </lineage>
</organism>
<keyword evidence="4" id="KW-0489">Methyltransferase</keyword>
<dbReference type="InterPro" id="IPR015947">
    <property type="entry name" value="PUA-like_sf"/>
</dbReference>
<keyword evidence="2" id="KW-0963">Cytoplasm</keyword>
<dbReference type="GO" id="GO:0006364">
    <property type="term" value="P:rRNA processing"/>
    <property type="evidence" value="ECO:0007669"/>
    <property type="project" value="UniProtKB-KW"/>
</dbReference>
<evidence type="ECO:0000256" key="4">
    <source>
        <dbReference type="ARBA" id="ARBA00022603"/>
    </source>
</evidence>
<dbReference type="CDD" id="cd11572">
    <property type="entry name" value="RlmI_M_like"/>
    <property type="match status" value="1"/>
</dbReference>
<feature type="domain" description="PUA" evidence="9">
    <location>
        <begin position="9"/>
        <end position="93"/>
    </location>
</feature>
<evidence type="ECO:0000256" key="7">
    <source>
        <dbReference type="ARBA" id="ARBA00022884"/>
    </source>
</evidence>
<comment type="caution">
    <text evidence="10">The sequence shown here is derived from an EMBL/GenBank/DDBJ whole genome shotgun (WGS) entry which is preliminary data.</text>
</comment>
<dbReference type="CDD" id="cd02440">
    <property type="entry name" value="AdoMet_MTases"/>
    <property type="match status" value="1"/>
</dbReference>
<dbReference type="SUPFAM" id="SSF88697">
    <property type="entry name" value="PUA domain-like"/>
    <property type="match status" value="1"/>
</dbReference>
<evidence type="ECO:0000313" key="10">
    <source>
        <dbReference type="EMBL" id="PIQ86454.1"/>
    </source>
</evidence>
<dbReference type="Pfam" id="PF17785">
    <property type="entry name" value="PUA_3"/>
    <property type="match status" value="1"/>
</dbReference>
<gene>
    <name evidence="10" type="ORF">COV74_04575</name>
</gene>
<dbReference type="InterPro" id="IPR029063">
    <property type="entry name" value="SAM-dependent_MTases_sf"/>
</dbReference>
<dbReference type="SUPFAM" id="SSF53335">
    <property type="entry name" value="S-adenosyl-L-methionine-dependent methyltransferases"/>
    <property type="match status" value="1"/>
</dbReference>
<keyword evidence="5" id="KW-0808">Transferase</keyword>
<dbReference type="InterPro" id="IPR041532">
    <property type="entry name" value="RlmI-like_PUA"/>
</dbReference>
<keyword evidence="7" id="KW-0694">RNA-binding</keyword>